<evidence type="ECO:0000259" key="3">
    <source>
        <dbReference type="Pfam" id="PF05267"/>
    </source>
</evidence>
<dbReference type="OrthoDB" id="8054395at2759"/>
<name>B4J9G5_DROGR</name>
<dbReference type="InParanoid" id="B4J9G5"/>
<keyword evidence="5" id="KW-1185">Reference proteome</keyword>
<evidence type="ECO:0000256" key="2">
    <source>
        <dbReference type="SAM" id="SignalP"/>
    </source>
</evidence>
<dbReference type="eggNOG" id="ENOG502RYEU">
    <property type="taxonomic scope" value="Eukaryota"/>
</dbReference>
<dbReference type="HOGENOM" id="CLU_097682_0_0_1"/>
<dbReference type="Proteomes" id="UP000001070">
    <property type="component" value="Unassembled WGS sequence"/>
</dbReference>
<dbReference type="Pfam" id="PF05267">
    <property type="entry name" value="DUF725"/>
    <property type="match status" value="1"/>
</dbReference>
<dbReference type="PhylomeDB" id="B4J9G5"/>
<proteinExistence type="predicted"/>
<protein>
    <submittedName>
        <fullName evidence="4">GH20448</fullName>
    </submittedName>
</protein>
<feature type="signal peptide" evidence="2">
    <location>
        <begin position="1"/>
        <end position="17"/>
    </location>
</feature>
<evidence type="ECO:0000313" key="4">
    <source>
        <dbReference type="EMBL" id="EDW01446.1"/>
    </source>
</evidence>
<dbReference type="InterPro" id="IPR007931">
    <property type="entry name" value="TsetseEP"/>
</dbReference>
<feature type="compositionally biased region" description="Low complexity" evidence="1">
    <location>
        <begin position="189"/>
        <end position="256"/>
    </location>
</feature>
<evidence type="ECO:0000256" key="1">
    <source>
        <dbReference type="SAM" id="MobiDB-lite"/>
    </source>
</evidence>
<dbReference type="KEGG" id="dgr:6560756"/>
<reference evidence="4 5" key="1">
    <citation type="journal article" date="2007" name="Nature">
        <title>Evolution of genes and genomes on the Drosophila phylogeny.</title>
        <authorList>
            <consortium name="Drosophila 12 Genomes Consortium"/>
            <person name="Clark A.G."/>
            <person name="Eisen M.B."/>
            <person name="Smith D.R."/>
            <person name="Bergman C.M."/>
            <person name="Oliver B."/>
            <person name="Markow T.A."/>
            <person name="Kaufman T.C."/>
            <person name="Kellis M."/>
            <person name="Gelbart W."/>
            <person name="Iyer V.N."/>
            <person name="Pollard D.A."/>
            <person name="Sackton T.B."/>
            <person name="Larracuente A.M."/>
            <person name="Singh N.D."/>
            <person name="Abad J.P."/>
            <person name="Abt D.N."/>
            <person name="Adryan B."/>
            <person name="Aguade M."/>
            <person name="Akashi H."/>
            <person name="Anderson W.W."/>
            <person name="Aquadro C.F."/>
            <person name="Ardell D.H."/>
            <person name="Arguello R."/>
            <person name="Artieri C.G."/>
            <person name="Barbash D.A."/>
            <person name="Barker D."/>
            <person name="Barsanti P."/>
            <person name="Batterham P."/>
            <person name="Batzoglou S."/>
            <person name="Begun D."/>
            <person name="Bhutkar A."/>
            <person name="Blanco E."/>
            <person name="Bosak S.A."/>
            <person name="Bradley R.K."/>
            <person name="Brand A.D."/>
            <person name="Brent M.R."/>
            <person name="Brooks A.N."/>
            <person name="Brown R.H."/>
            <person name="Butlin R.K."/>
            <person name="Caggese C."/>
            <person name="Calvi B.R."/>
            <person name="Bernardo de Carvalho A."/>
            <person name="Caspi A."/>
            <person name="Castrezana S."/>
            <person name="Celniker S.E."/>
            <person name="Chang J.L."/>
            <person name="Chapple C."/>
            <person name="Chatterji S."/>
            <person name="Chinwalla A."/>
            <person name="Civetta A."/>
            <person name="Clifton S.W."/>
            <person name="Comeron J.M."/>
            <person name="Costello J.C."/>
            <person name="Coyne J.A."/>
            <person name="Daub J."/>
            <person name="David R.G."/>
            <person name="Delcher A.L."/>
            <person name="Delehaunty K."/>
            <person name="Do C.B."/>
            <person name="Ebling H."/>
            <person name="Edwards K."/>
            <person name="Eickbush T."/>
            <person name="Evans J.D."/>
            <person name="Filipski A."/>
            <person name="Findeiss S."/>
            <person name="Freyhult E."/>
            <person name="Fulton L."/>
            <person name="Fulton R."/>
            <person name="Garcia A.C."/>
            <person name="Gardiner A."/>
            <person name="Garfield D.A."/>
            <person name="Garvin B.E."/>
            <person name="Gibson G."/>
            <person name="Gilbert D."/>
            <person name="Gnerre S."/>
            <person name="Godfrey J."/>
            <person name="Good R."/>
            <person name="Gotea V."/>
            <person name="Gravely B."/>
            <person name="Greenberg A.J."/>
            <person name="Griffiths-Jones S."/>
            <person name="Gross S."/>
            <person name="Guigo R."/>
            <person name="Gustafson E.A."/>
            <person name="Haerty W."/>
            <person name="Hahn M.W."/>
            <person name="Halligan D.L."/>
            <person name="Halpern A.L."/>
            <person name="Halter G.M."/>
            <person name="Han M.V."/>
            <person name="Heger A."/>
            <person name="Hillier L."/>
            <person name="Hinrichs A.S."/>
            <person name="Holmes I."/>
            <person name="Hoskins R.A."/>
            <person name="Hubisz M.J."/>
            <person name="Hultmark D."/>
            <person name="Huntley M.A."/>
            <person name="Jaffe D.B."/>
            <person name="Jagadeeshan S."/>
            <person name="Jeck W.R."/>
            <person name="Johnson J."/>
            <person name="Jones C.D."/>
            <person name="Jordan W.C."/>
            <person name="Karpen G.H."/>
            <person name="Kataoka E."/>
            <person name="Keightley P.D."/>
            <person name="Kheradpour P."/>
            <person name="Kirkness E.F."/>
            <person name="Koerich L.B."/>
            <person name="Kristiansen K."/>
            <person name="Kudrna D."/>
            <person name="Kulathinal R.J."/>
            <person name="Kumar S."/>
            <person name="Kwok R."/>
            <person name="Lander E."/>
            <person name="Langley C.H."/>
            <person name="Lapoint R."/>
            <person name="Lazzaro B.P."/>
            <person name="Lee S.J."/>
            <person name="Levesque L."/>
            <person name="Li R."/>
            <person name="Lin C.F."/>
            <person name="Lin M.F."/>
            <person name="Lindblad-Toh K."/>
            <person name="Llopart A."/>
            <person name="Long M."/>
            <person name="Low L."/>
            <person name="Lozovsky E."/>
            <person name="Lu J."/>
            <person name="Luo M."/>
            <person name="Machado C.A."/>
            <person name="Makalowski W."/>
            <person name="Marzo M."/>
            <person name="Matsuda M."/>
            <person name="Matzkin L."/>
            <person name="McAllister B."/>
            <person name="McBride C.S."/>
            <person name="McKernan B."/>
            <person name="McKernan K."/>
            <person name="Mendez-Lago M."/>
            <person name="Minx P."/>
            <person name="Mollenhauer M.U."/>
            <person name="Montooth K."/>
            <person name="Mount S.M."/>
            <person name="Mu X."/>
            <person name="Myers E."/>
            <person name="Negre B."/>
            <person name="Newfeld S."/>
            <person name="Nielsen R."/>
            <person name="Noor M.A."/>
            <person name="O'Grady P."/>
            <person name="Pachter L."/>
            <person name="Papaceit M."/>
            <person name="Parisi M.J."/>
            <person name="Parisi M."/>
            <person name="Parts L."/>
            <person name="Pedersen J.S."/>
            <person name="Pesole G."/>
            <person name="Phillippy A.M."/>
            <person name="Ponting C.P."/>
            <person name="Pop M."/>
            <person name="Porcelli D."/>
            <person name="Powell J.R."/>
            <person name="Prohaska S."/>
            <person name="Pruitt K."/>
            <person name="Puig M."/>
            <person name="Quesneville H."/>
            <person name="Ram K.R."/>
            <person name="Rand D."/>
            <person name="Rasmussen M.D."/>
            <person name="Reed L.K."/>
            <person name="Reenan R."/>
            <person name="Reily A."/>
            <person name="Remington K.A."/>
            <person name="Rieger T.T."/>
            <person name="Ritchie M.G."/>
            <person name="Robin C."/>
            <person name="Rogers Y.H."/>
            <person name="Rohde C."/>
            <person name="Rozas J."/>
            <person name="Rubenfield M.J."/>
            <person name="Ruiz A."/>
            <person name="Russo S."/>
            <person name="Salzberg S.L."/>
            <person name="Sanchez-Gracia A."/>
            <person name="Saranga D.J."/>
            <person name="Sato H."/>
            <person name="Schaeffer S.W."/>
            <person name="Schatz M.C."/>
            <person name="Schlenke T."/>
            <person name="Schwartz R."/>
            <person name="Segarra C."/>
            <person name="Singh R.S."/>
            <person name="Sirot L."/>
            <person name="Sirota M."/>
            <person name="Sisneros N.B."/>
            <person name="Smith C.D."/>
            <person name="Smith T.F."/>
            <person name="Spieth J."/>
            <person name="Stage D.E."/>
            <person name="Stark A."/>
            <person name="Stephan W."/>
            <person name="Strausberg R.L."/>
            <person name="Strempel S."/>
            <person name="Sturgill D."/>
            <person name="Sutton G."/>
            <person name="Sutton G.G."/>
            <person name="Tao W."/>
            <person name="Teichmann S."/>
            <person name="Tobari Y.N."/>
            <person name="Tomimura Y."/>
            <person name="Tsolas J.M."/>
            <person name="Valente V.L."/>
            <person name="Venter E."/>
            <person name="Venter J.C."/>
            <person name="Vicario S."/>
            <person name="Vieira F.G."/>
            <person name="Vilella A.J."/>
            <person name="Villasante A."/>
            <person name="Walenz B."/>
            <person name="Wang J."/>
            <person name="Wasserman M."/>
            <person name="Watts T."/>
            <person name="Wilson D."/>
            <person name="Wilson R.K."/>
            <person name="Wing R.A."/>
            <person name="Wolfner M.F."/>
            <person name="Wong A."/>
            <person name="Wong G.K."/>
            <person name="Wu C.I."/>
            <person name="Wu G."/>
            <person name="Yamamoto D."/>
            <person name="Yang H.P."/>
            <person name="Yang S.P."/>
            <person name="Yorke J.A."/>
            <person name="Yoshida K."/>
            <person name="Zdobnov E."/>
            <person name="Zhang P."/>
            <person name="Zhang Y."/>
            <person name="Zimin A.V."/>
            <person name="Baldwin J."/>
            <person name="Abdouelleil A."/>
            <person name="Abdulkadir J."/>
            <person name="Abebe A."/>
            <person name="Abera B."/>
            <person name="Abreu J."/>
            <person name="Acer S.C."/>
            <person name="Aftuck L."/>
            <person name="Alexander A."/>
            <person name="An P."/>
            <person name="Anderson E."/>
            <person name="Anderson S."/>
            <person name="Arachi H."/>
            <person name="Azer M."/>
            <person name="Bachantsang P."/>
            <person name="Barry A."/>
            <person name="Bayul T."/>
            <person name="Berlin A."/>
            <person name="Bessette D."/>
            <person name="Bloom T."/>
            <person name="Blye J."/>
            <person name="Boguslavskiy L."/>
            <person name="Bonnet C."/>
            <person name="Boukhgalter B."/>
            <person name="Bourzgui I."/>
            <person name="Brown A."/>
            <person name="Cahill P."/>
            <person name="Channer S."/>
            <person name="Cheshatsang Y."/>
            <person name="Chuda L."/>
            <person name="Citroen M."/>
            <person name="Collymore A."/>
            <person name="Cooke P."/>
            <person name="Costello M."/>
            <person name="D'Aco K."/>
            <person name="Daza R."/>
            <person name="De Haan G."/>
            <person name="DeGray S."/>
            <person name="DeMaso C."/>
            <person name="Dhargay N."/>
            <person name="Dooley K."/>
            <person name="Dooley E."/>
            <person name="Doricent M."/>
            <person name="Dorje P."/>
            <person name="Dorjee K."/>
            <person name="Dupes A."/>
            <person name="Elong R."/>
            <person name="Falk J."/>
            <person name="Farina A."/>
            <person name="Faro S."/>
            <person name="Ferguson D."/>
            <person name="Fisher S."/>
            <person name="Foley C.D."/>
            <person name="Franke A."/>
            <person name="Friedrich D."/>
            <person name="Gadbois L."/>
            <person name="Gearin G."/>
            <person name="Gearin C.R."/>
            <person name="Giannoukos G."/>
            <person name="Goode T."/>
            <person name="Graham J."/>
            <person name="Grandbois E."/>
            <person name="Grewal S."/>
            <person name="Gyaltsen K."/>
            <person name="Hafez N."/>
            <person name="Hagos B."/>
            <person name="Hall J."/>
            <person name="Henson C."/>
            <person name="Hollinger A."/>
            <person name="Honan T."/>
            <person name="Huard M.D."/>
            <person name="Hughes L."/>
            <person name="Hurhula B."/>
            <person name="Husby M.E."/>
            <person name="Kamat A."/>
            <person name="Kanga B."/>
            <person name="Kashin S."/>
            <person name="Khazanovich D."/>
            <person name="Kisner P."/>
            <person name="Lance K."/>
            <person name="Lara M."/>
            <person name="Lee W."/>
            <person name="Lennon N."/>
            <person name="Letendre F."/>
            <person name="LeVine R."/>
            <person name="Lipovsky A."/>
            <person name="Liu X."/>
            <person name="Liu J."/>
            <person name="Liu S."/>
            <person name="Lokyitsang T."/>
            <person name="Lokyitsang Y."/>
            <person name="Lubonja R."/>
            <person name="Lui A."/>
            <person name="MacDonald P."/>
            <person name="Magnisalis V."/>
            <person name="Maru K."/>
            <person name="Matthews C."/>
            <person name="McCusker W."/>
            <person name="McDonough S."/>
            <person name="Mehta T."/>
            <person name="Meldrim J."/>
            <person name="Meneus L."/>
            <person name="Mihai O."/>
            <person name="Mihalev A."/>
            <person name="Mihova T."/>
            <person name="Mittelman R."/>
            <person name="Mlenga V."/>
            <person name="Montmayeur A."/>
            <person name="Mulrain L."/>
            <person name="Navidi A."/>
            <person name="Naylor J."/>
            <person name="Negash T."/>
            <person name="Nguyen T."/>
            <person name="Nguyen N."/>
            <person name="Nicol R."/>
            <person name="Norbu C."/>
            <person name="Norbu N."/>
            <person name="Novod N."/>
            <person name="O'Neill B."/>
            <person name="Osman S."/>
            <person name="Markiewicz E."/>
            <person name="Oyono O.L."/>
            <person name="Patti C."/>
            <person name="Phunkhang P."/>
            <person name="Pierre F."/>
            <person name="Priest M."/>
            <person name="Raghuraman S."/>
            <person name="Rege F."/>
            <person name="Reyes R."/>
            <person name="Rise C."/>
            <person name="Rogov P."/>
            <person name="Ross K."/>
            <person name="Ryan E."/>
            <person name="Settipalli S."/>
            <person name="Shea T."/>
            <person name="Sherpa N."/>
            <person name="Shi L."/>
            <person name="Shih D."/>
            <person name="Sparrow T."/>
            <person name="Spaulding J."/>
            <person name="Stalker J."/>
            <person name="Stange-Thomann N."/>
            <person name="Stavropoulos S."/>
            <person name="Stone C."/>
            <person name="Strader C."/>
            <person name="Tesfaye S."/>
            <person name="Thomson T."/>
            <person name="Thoulutsang Y."/>
            <person name="Thoulutsang D."/>
            <person name="Topham K."/>
            <person name="Topping I."/>
            <person name="Tsamla T."/>
            <person name="Vassiliev H."/>
            <person name="Vo A."/>
            <person name="Wangchuk T."/>
            <person name="Wangdi T."/>
            <person name="Weiand M."/>
            <person name="Wilkinson J."/>
            <person name="Wilson A."/>
            <person name="Yadav S."/>
            <person name="Young G."/>
            <person name="Yu Q."/>
            <person name="Zembek L."/>
            <person name="Zhong D."/>
            <person name="Zimmer A."/>
            <person name="Zwirko Z."/>
            <person name="Jaffe D.B."/>
            <person name="Alvarez P."/>
            <person name="Brockman W."/>
            <person name="Butler J."/>
            <person name="Chin C."/>
            <person name="Gnerre S."/>
            <person name="Grabherr M."/>
            <person name="Kleber M."/>
            <person name="Mauceli E."/>
            <person name="MacCallum I."/>
        </authorList>
    </citation>
    <scope>NUCLEOTIDE SEQUENCE [LARGE SCALE GENOMIC DNA]</scope>
    <source>
        <strain evidence="5">Tucson 15287-2541.00</strain>
    </source>
</reference>
<dbReference type="STRING" id="7222.B4J9G5"/>
<dbReference type="OMA" id="LNNPHQN"/>
<feature type="domain" description="Protein TsetseEP" evidence="3">
    <location>
        <begin position="46"/>
        <end position="165"/>
    </location>
</feature>
<sequence length="278" mass="29892">MYTKLCVLLLAIGLSQAVPQLVMPEIGLMKFIMNSREISQSNPGRSIDCFNTYIPLMNQIAEDYKAEFTQCLNTADASREGVDESTKGDRTDIDSTATTACAALSKCSDNTGSVDYFECYANTAGDTAKTMYTISANSGELLAAVQEEFRLIDNNQYKCTNASERVYVEKQAAIFEDFDRCNKGLEPLTTPSPTDAPTTAPTTADTTPAPTAAETSAAPTTAETTPAPTVAETTAAPTTAETTAAPTTAETTAATEDNMPEEDLKRIVKNMKKWFRSS</sequence>
<feature type="region of interest" description="Disordered" evidence="1">
    <location>
        <begin position="185"/>
        <end position="264"/>
    </location>
</feature>
<keyword evidence="2" id="KW-0732">Signal</keyword>
<gene>
    <name evidence="4" type="primary">Dgri\GH20448</name>
    <name evidence="4" type="ORF">Dgri_GH20448</name>
</gene>
<dbReference type="EMBL" id="CH916367">
    <property type="protein sequence ID" value="EDW01446.1"/>
    <property type="molecule type" value="Genomic_DNA"/>
</dbReference>
<dbReference type="AlphaFoldDB" id="B4J9G5"/>
<evidence type="ECO:0000313" key="5">
    <source>
        <dbReference type="Proteomes" id="UP000001070"/>
    </source>
</evidence>
<feature type="chain" id="PRO_5002811691" evidence="2">
    <location>
        <begin position="18"/>
        <end position="278"/>
    </location>
</feature>
<dbReference type="FunCoup" id="B4J9G5">
    <property type="interactions" value="1"/>
</dbReference>
<accession>B4J9G5</accession>
<organism evidence="5">
    <name type="scientific">Drosophila grimshawi</name>
    <name type="common">Hawaiian fruit fly</name>
    <name type="synonym">Idiomyia grimshawi</name>
    <dbReference type="NCBI Taxonomy" id="7222"/>
    <lineage>
        <taxon>Eukaryota</taxon>
        <taxon>Metazoa</taxon>
        <taxon>Ecdysozoa</taxon>
        <taxon>Arthropoda</taxon>
        <taxon>Hexapoda</taxon>
        <taxon>Insecta</taxon>
        <taxon>Pterygota</taxon>
        <taxon>Neoptera</taxon>
        <taxon>Endopterygota</taxon>
        <taxon>Diptera</taxon>
        <taxon>Brachycera</taxon>
        <taxon>Muscomorpha</taxon>
        <taxon>Ephydroidea</taxon>
        <taxon>Drosophilidae</taxon>
        <taxon>Drosophila</taxon>
        <taxon>Hawaiian Drosophila</taxon>
    </lineage>
</organism>